<dbReference type="Proteomes" id="UP001516662">
    <property type="component" value="Unassembled WGS sequence"/>
</dbReference>
<feature type="compositionally biased region" description="Basic and acidic residues" evidence="1">
    <location>
        <begin position="7"/>
        <end position="22"/>
    </location>
</feature>
<name>A0ABR9QGQ4_9BACI</name>
<gene>
    <name evidence="2" type="ORF">IMZ08_06095</name>
</gene>
<evidence type="ECO:0000313" key="2">
    <source>
        <dbReference type="EMBL" id="MBE4907621.1"/>
    </source>
</evidence>
<keyword evidence="3" id="KW-1185">Reference proteome</keyword>
<dbReference type="Pfam" id="PF13215">
    <property type="entry name" value="DUF4023"/>
    <property type="match status" value="1"/>
</dbReference>
<evidence type="ECO:0000256" key="1">
    <source>
        <dbReference type="SAM" id="MobiDB-lite"/>
    </source>
</evidence>
<feature type="region of interest" description="Disordered" evidence="1">
    <location>
        <begin position="1"/>
        <end position="40"/>
    </location>
</feature>
<dbReference type="EMBL" id="JADCLJ010000012">
    <property type="protein sequence ID" value="MBE4907621.1"/>
    <property type="molecule type" value="Genomic_DNA"/>
</dbReference>
<proteinExistence type="predicted"/>
<accession>A0ABR9QGQ4</accession>
<reference evidence="2 3" key="1">
    <citation type="submission" date="2020-10" db="EMBL/GenBank/DDBJ databases">
        <title>Bacillus sp. HD4P25, an endophyte from a halophyte.</title>
        <authorList>
            <person name="Sun J.-Q."/>
        </authorList>
    </citation>
    <scope>NUCLEOTIDE SEQUENCE [LARGE SCALE GENOMIC DNA]</scope>
    <source>
        <strain evidence="2 3">YIM 93174</strain>
    </source>
</reference>
<evidence type="ECO:0000313" key="3">
    <source>
        <dbReference type="Proteomes" id="UP001516662"/>
    </source>
</evidence>
<sequence>MESTSEYVERLRENKQKDDANRRRQGNGNPSKRLPQKNKK</sequence>
<organism evidence="2 3">
    <name type="scientific">Litchfieldia luteola</name>
    <dbReference type="NCBI Taxonomy" id="682179"/>
    <lineage>
        <taxon>Bacteria</taxon>
        <taxon>Bacillati</taxon>
        <taxon>Bacillota</taxon>
        <taxon>Bacilli</taxon>
        <taxon>Bacillales</taxon>
        <taxon>Bacillaceae</taxon>
        <taxon>Litchfieldia</taxon>
    </lineage>
</organism>
<protein>
    <submittedName>
        <fullName evidence="2">DUF4023 family protein</fullName>
    </submittedName>
</protein>
<comment type="caution">
    <text evidence="2">The sequence shown here is derived from an EMBL/GenBank/DDBJ whole genome shotgun (WGS) entry which is preliminary data.</text>
</comment>
<dbReference type="InterPro" id="IPR025097">
    <property type="entry name" value="DUF4023"/>
</dbReference>